<protein>
    <submittedName>
        <fullName evidence="1">Esterase/lipase/thioesterase protein</fullName>
    </submittedName>
</protein>
<dbReference type="Gene3D" id="3.40.50.1820">
    <property type="entry name" value="alpha/beta hydrolase"/>
    <property type="match status" value="1"/>
</dbReference>
<organism evidence="1 2">
    <name type="scientific">Pseudomonas syringae pv. ribicola</name>
    <dbReference type="NCBI Taxonomy" id="55398"/>
    <lineage>
        <taxon>Bacteria</taxon>
        <taxon>Pseudomonadati</taxon>
        <taxon>Pseudomonadota</taxon>
        <taxon>Gammaproteobacteria</taxon>
        <taxon>Pseudomonadales</taxon>
        <taxon>Pseudomonadaceae</taxon>
        <taxon>Pseudomonas</taxon>
    </lineage>
</organism>
<dbReference type="EMBL" id="RBNR01000107">
    <property type="protein sequence ID" value="RML45187.1"/>
    <property type="molecule type" value="Genomic_DNA"/>
</dbReference>
<name>A0A3M2W0W5_PSESI</name>
<dbReference type="AlphaFoldDB" id="A0A3M2W0W5"/>
<dbReference type="InterPro" id="IPR029058">
    <property type="entry name" value="AB_hydrolase_fold"/>
</dbReference>
<gene>
    <name evidence="1" type="ORF">ALQ95_04908</name>
</gene>
<dbReference type="SUPFAM" id="SSF53474">
    <property type="entry name" value="alpha/beta-Hydrolases"/>
    <property type="match status" value="1"/>
</dbReference>
<accession>A0A3M2W0W5</accession>
<comment type="caution">
    <text evidence="1">The sequence shown here is derived from an EMBL/GenBank/DDBJ whole genome shotgun (WGS) entry which is preliminary data.</text>
</comment>
<evidence type="ECO:0000313" key="2">
    <source>
        <dbReference type="Proteomes" id="UP000280292"/>
    </source>
</evidence>
<dbReference type="Proteomes" id="UP000280292">
    <property type="component" value="Unassembled WGS sequence"/>
</dbReference>
<proteinExistence type="predicted"/>
<reference evidence="1 2" key="1">
    <citation type="submission" date="2018-08" db="EMBL/GenBank/DDBJ databases">
        <title>Recombination of ecologically and evolutionarily significant loci maintains genetic cohesion in the Pseudomonas syringae species complex.</title>
        <authorList>
            <person name="Dillon M."/>
            <person name="Thakur S."/>
            <person name="Almeida R.N.D."/>
            <person name="Weir B.S."/>
            <person name="Guttman D.S."/>
        </authorList>
    </citation>
    <scope>NUCLEOTIDE SEQUENCE [LARGE SCALE GENOMIC DNA]</scope>
    <source>
        <strain evidence="1 2">ICMP 3883</strain>
    </source>
</reference>
<sequence>MALDPRWLAREGLAPSILSGWIGLAGPYDFLPIENADVKPVFFFPNSPPDSQPINHVSASAPPALLMASNTDTLVNPKRNTGGLAQKLRAANVPVRDLYFSRTNHGTLVGAFAKLLSGLAPVVDEVDMFVKHTPGAQRETKRLGSTPQ</sequence>
<evidence type="ECO:0000313" key="1">
    <source>
        <dbReference type="EMBL" id="RML45187.1"/>
    </source>
</evidence>